<evidence type="ECO:0000313" key="2">
    <source>
        <dbReference type="EMBL" id="OWP02381.1"/>
    </source>
</evidence>
<dbReference type="InParanoid" id="A0A218Z2R7"/>
<evidence type="ECO:0000313" key="3">
    <source>
        <dbReference type="Proteomes" id="UP000242519"/>
    </source>
</evidence>
<dbReference type="Proteomes" id="UP000242519">
    <property type="component" value="Unassembled WGS sequence"/>
</dbReference>
<gene>
    <name evidence="2" type="ORF">B2J93_3169</name>
</gene>
<feature type="compositionally biased region" description="Basic and acidic residues" evidence="1">
    <location>
        <begin position="12"/>
        <end position="26"/>
    </location>
</feature>
<feature type="compositionally biased region" description="Basic and acidic residues" evidence="1">
    <location>
        <begin position="34"/>
        <end position="46"/>
    </location>
</feature>
<evidence type="ECO:0000256" key="1">
    <source>
        <dbReference type="SAM" id="MobiDB-lite"/>
    </source>
</evidence>
<proteinExistence type="predicted"/>
<keyword evidence="3" id="KW-1185">Reference proteome</keyword>
<feature type="region of interest" description="Disordered" evidence="1">
    <location>
        <begin position="1"/>
        <end position="46"/>
    </location>
</feature>
<dbReference type="EMBL" id="MZNU01000236">
    <property type="protein sequence ID" value="OWP02381.1"/>
    <property type="molecule type" value="Genomic_DNA"/>
</dbReference>
<dbReference type="AlphaFoldDB" id="A0A218Z2R7"/>
<reference evidence="2 3" key="1">
    <citation type="submission" date="2017-04" db="EMBL/GenBank/DDBJ databases">
        <title>Draft genome sequence of Marssonina coronaria NL1: causal agent of apple blotch.</title>
        <authorList>
            <person name="Cheng Q."/>
        </authorList>
    </citation>
    <scope>NUCLEOTIDE SEQUENCE [LARGE SCALE GENOMIC DNA]</scope>
    <source>
        <strain evidence="2 3">NL1</strain>
    </source>
</reference>
<comment type="caution">
    <text evidence="2">The sequence shown here is derived from an EMBL/GenBank/DDBJ whole genome shotgun (WGS) entry which is preliminary data.</text>
</comment>
<organism evidence="2 3">
    <name type="scientific">Diplocarpon coronariae</name>
    <dbReference type="NCBI Taxonomy" id="2795749"/>
    <lineage>
        <taxon>Eukaryota</taxon>
        <taxon>Fungi</taxon>
        <taxon>Dikarya</taxon>
        <taxon>Ascomycota</taxon>
        <taxon>Pezizomycotina</taxon>
        <taxon>Leotiomycetes</taxon>
        <taxon>Helotiales</taxon>
        <taxon>Drepanopezizaceae</taxon>
        <taxon>Diplocarpon</taxon>
    </lineage>
</organism>
<accession>A0A218Z2R7</accession>
<protein>
    <submittedName>
        <fullName evidence="2">Uncharacterized protein</fullName>
    </submittedName>
</protein>
<name>A0A218Z2R7_9HELO</name>
<sequence length="141" mass="15433">MGQRLVISGFQSDHKKATGAVRRVDGDSSQAGKNGEKYGCGEKLPGEREARKNLSAGTTPATLAVRWHEARATDDDVCQRHSLSAFAEVRKARIQRPPNPHLLQELNSPTVTLLVRSTAKTFLGPSAARRGFSWGTHIRVF</sequence>